<protein>
    <recommendedName>
        <fullName evidence="1">Endonuclease/exonuclease/phosphatase domain-containing protein</fullName>
    </recommendedName>
</protein>
<accession>A0ABD2W988</accession>
<keyword evidence="3" id="KW-1185">Reference proteome</keyword>
<dbReference type="InterPro" id="IPR005135">
    <property type="entry name" value="Endo/exonuclease/phosphatase"/>
</dbReference>
<dbReference type="EMBL" id="JBJJXI010000123">
    <property type="protein sequence ID" value="KAL3389645.1"/>
    <property type="molecule type" value="Genomic_DNA"/>
</dbReference>
<comment type="caution">
    <text evidence="2">The sequence shown here is derived from an EMBL/GenBank/DDBJ whole genome shotgun (WGS) entry which is preliminary data.</text>
</comment>
<dbReference type="PANTHER" id="PTHR33273:SF4">
    <property type="entry name" value="ENDONUCLEASE_EXONUCLEASE_PHOSPHATASE DOMAIN-CONTAINING PROTEIN"/>
    <property type="match status" value="1"/>
</dbReference>
<dbReference type="AlphaFoldDB" id="A0ABD2W988"/>
<dbReference type="Gene3D" id="3.60.10.10">
    <property type="entry name" value="Endonuclease/exonuclease/phosphatase"/>
    <property type="match status" value="1"/>
</dbReference>
<name>A0ABD2W988_9HYME</name>
<organism evidence="2 3">
    <name type="scientific">Trichogramma kaykai</name>
    <dbReference type="NCBI Taxonomy" id="54128"/>
    <lineage>
        <taxon>Eukaryota</taxon>
        <taxon>Metazoa</taxon>
        <taxon>Ecdysozoa</taxon>
        <taxon>Arthropoda</taxon>
        <taxon>Hexapoda</taxon>
        <taxon>Insecta</taxon>
        <taxon>Pterygota</taxon>
        <taxon>Neoptera</taxon>
        <taxon>Endopterygota</taxon>
        <taxon>Hymenoptera</taxon>
        <taxon>Apocrita</taxon>
        <taxon>Proctotrupomorpha</taxon>
        <taxon>Chalcidoidea</taxon>
        <taxon>Trichogrammatidae</taxon>
        <taxon>Trichogramma</taxon>
    </lineage>
</organism>
<proteinExistence type="predicted"/>
<feature type="domain" description="Endonuclease/exonuclease/phosphatase" evidence="1">
    <location>
        <begin position="100"/>
        <end position="205"/>
    </location>
</feature>
<evidence type="ECO:0000313" key="3">
    <source>
        <dbReference type="Proteomes" id="UP001627154"/>
    </source>
</evidence>
<dbReference type="Pfam" id="PF14529">
    <property type="entry name" value="Exo_endo_phos_2"/>
    <property type="match status" value="1"/>
</dbReference>
<dbReference type="SUPFAM" id="SSF56219">
    <property type="entry name" value="DNase I-like"/>
    <property type="match status" value="1"/>
</dbReference>
<dbReference type="Proteomes" id="UP001627154">
    <property type="component" value="Unassembled WGS sequence"/>
</dbReference>
<evidence type="ECO:0000313" key="2">
    <source>
        <dbReference type="EMBL" id="KAL3389645.1"/>
    </source>
</evidence>
<evidence type="ECO:0000259" key="1">
    <source>
        <dbReference type="Pfam" id="PF14529"/>
    </source>
</evidence>
<gene>
    <name evidence="2" type="ORF">TKK_015835</name>
</gene>
<dbReference type="PANTHER" id="PTHR33273">
    <property type="entry name" value="DOMAIN-CONTAINING PROTEIN, PUTATIVE-RELATED"/>
    <property type="match status" value="1"/>
</dbReference>
<reference evidence="2 3" key="1">
    <citation type="journal article" date="2024" name="bioRxiv">
        <title>A reference genome for Trichogramma kaykai: A tiny desert-dwelling parasitoid wasp with competing sex-ratio distorters.</title>
        <authorList>
            <person name="Culotta J."/>
            <person name="Lindsey A.R."/>
        </authorList>
    </citation>
    <scope>NUCLEOTIDE SEQUENCE [LARGE SCALE GENOMIC DNA]</scope>
    <source>
        <strain evidence="2 3">KSX58</strain>
    </source>
</reference>
<dbReference type="InterPro" id="IPR036691">
    <property type="entry name" value="Endo/exonu/phosph_ase_sf"/>
</dbReference>
<sequence>MDYALMYHAILSFITNNSNSAVEMRVKIEECFRQHNRIFNEFSTESKRFAAMKSLGFEMLKEDFIDSYETKEFVDGEEILVEHDIYAVHMSLENSLKRLSHEKFIGLLNNIVDEARGRTPVLVAGDFNAWVTEWGSRETRPRGRALLNALATLDVLLLNTGSEPTFVGKQGKSVIDPTFASVSLYNRVGSWRVSNVYTSSDHKAIVYEILLEENQGVCCAPVGNRRGKLVMPETGLNRSSKKRDKYAEMYRDLKEMMNCKNTDDKSNRQQEI</sequence>